<dbReference type="AlphaFoldDB" id="A0AB37US71"/>
<organism evidence="2 3">
    <name type="scientific">Chroococcidiopsis cubana SAG 39.79</name>
    <dbReference type="NCBI Taxonomy" id="388085"/>
    <lineage>
        <taxon>Bacteria</taxon>
        <taxon>Bacillati</taxon>
        <taxon>Cyanobacteriota</taxon>
        <taxon>Cyanophyceae</taxon>
        <taxon>Chroococcidiopsidales</taxon>
        <taxon>Chroococcidiopsidaceae</taxon>
        <taxon>Chroococcidiopsis</taxon>
    </lineage>
</organism>
<proteinExistence type="predicted"/>
<gene>
    <name evidence="2" type="ORF">DSM107010_04900</name>
</gene>
<accession>A0AB37US71</accession>
<evidence type="ECO:0000313" key="3">
    <source>
        <dbReference type="Proteomes" id="UP000282574"/>
    </source>
</evidence>
<dbReference type="EMBL" id="RSCK01000003">
    <property type="protein sequence ID" value="RUT14007.1"/>
    <property type="molecule type" value="Genomic_DNA"/>
</dbReference>
<dbReference type="Proteomes" id="UP000282574">
    <property type="component" value="Unassembled WGS sequence"/>
</dbReference>
<comment type="caution">
    <text evidence="2">The sequence shown here is derived from an EMBL/GenBank/DDBJ whole genome shotgun (WGS) entry which is preliminary data.</text>
</comment>
<keyword evidence="3" id="KW-1185">Reference proteome</keyword>
<evidence type="ECO:0000313" key="2">
    <source>
        <dbReference type="EMBL" id="RUT14007.1"/>
    </source>
</evidence>
<keyword evidence="1" id="KW-0812">Transmembrane</keyword>
<protein>
    <submittedName>
        <fullName evidence="2">Uncharacterized protein</fullName>
    </submittedName>
</protein>
<name>A0AB37US71_9CYAN</name>
<sequence length="69" mass="7297">MLGSVDGGLVCFGAALGFDVAAALGLFLAWRCVVVFAEDARFCVVVAEDLLFGFDAERLFDDGVFVSDT</sequence>
<feature type="transmembrane region" description="Helical" evidence="1">
    <location>
        <begin position="7"/>
        <end position="30"/>
    </location>
</feature>
<keyword evidence="1" id="KW-0472">Membrane</keyword>
<reference evidence="2 3" key="1">
    <citation type="journal article" date="2019" name="Genome Biol. Evol.">
        <title>Day and night: Metabolic profiles and evolutionary relationships of six axenic non-marine cyanobacteria.</title>
        <authorList>
            <person name="Will S.E."/>
            <person name="Henke P."/>
            <person name="Boedeker C."/>
            <person name="Huang S."/>
            <person name="Brinkmann H."/>
            <person name="Rohde M."/>
            <person name="Jarek M."/>
            <person name="Friedl T."/>
            <person name="Seufert S."/>
            <person name="Schumacher M."/>
            <person name="Overmann J."/>
            <person name="Neumann-Schaal M."/>
            <person name="Petersen J."/>
        </authorList>
    </citation>
    <scope>NUCLEOTIDE SEQUENCE [LARGE SCALE GENOMIC DNA]</scope>
    <source>
        <strain evidence="2 3">SAG 39.79</strain>
    </source>
</reference>
<evidence type="ECO:0000256" key="1">
    <source>
        <dbReference type="SAM" id="Phobius"/>
    </source>
</evidence>
<keyword evidence="1" id="KW-1133">Transmembrane helix</keyword>